<organism evidence="1 2">
    <name type="scientific">[Clostridium] citroniae WAL-19142</name>
    <dbReference type="NCBI Taxonomy" id="742734"/>
    <lineage>
        <taxon>Bacteria</taxon>
        <taxon>Bacillati</taxon>
        <taxon>Bacillota</taxon>
        <taxon>Clostridia</taxon>
        <taxon>Lachnospirales</taxon>
        <taxon>Lachnospiraceae</taxon>
        <taxon>Enterocloster</taxon>
    </lineage>
</organism>
<sequence>MSKIHLEIEIPGNAKTYEFMLDDRMKIGTAKQQIMKQIAELEGHDLFAGLDNIVFGSVEQEGLIQDHETFREVGIKNGSRVVMV</sequence>
<comment type="caution">
    <text evidence="1">The sequence shown here is derived from an EMBL/GenBank/DDBJ whole genome shotgun (WGS) entry which is preliminary data.</text>
</comment>
<dbReference type="PATRIC" id="fig|742734.4.peg.5975"/>
<protein>
    <recommendedName>
        <fullName evidence="3">Ubiquitin-like domain-containing protein</fullName>
    </recommendedName>
</protein>
<dbReference type="RefSeq" id="WP_048931310.1">
    <property type="nucleotide sequence ID" value="NZ_KQ235888.1"/>
</dbReference>
<evidence type="ECO:0000313" key="2">
    <source>
        <dbReference type="Proteomes" id="UP000037392"/>
    </source>
</evidence>
<gene>
    <name evidence="1" type="ORF">HMPREF9470_05577</name>
</gene>
<dbReference type="Proteomes" id="UP000037392">
    <property type="component" value="Unassembled WGS sequence"/>
</dbReference>
<dbReference type="AlphaFoldDB" id="A0A0J9E4N4"/>
<dbReference type="GeneID" id="93166091"/>
<accession>A0A0J9E4N4</accession>
<name>A0A0J9E4N4_9FIRM</name>
<reference evidence="1 2" key="1">
    <citation type="submission" date="2011-04" db="EMBL/GenBank/DDBJ databases">
        <title>The Genome Sequence of Clostridium citroniae WAL-19142.</title>
        <authorList>
            <consortium name="The Broad Institute Genome Sequencing Platform"/>
            <person name="Earl A."/>
            <person name="Ward D."/>
            <person name="Feldgarden M."/>
            <person name="Gevers D."/>
            <person name="Warren Y.A."/>
            <person name="Tyrrell K.L."/>
            <person name="Citron D.M."/>
            <person name="Goldstein E.J."/>
            <person name="Daigneault M."/>
            <person name="Allen-Vercoe E."/>
            <person name="Young S.K."/>
            <person name="Zeng Q."/>
            <person name="Gargeya S."/>
            <person name="Fitzgerald M."/>
            <person name="Haas B."/>
            <person name="Abouelleil A."/>
            <person name="Alvarado L."/>
            <person name="Arachchi H.M."/>
            <person name="Berlin A."/>
            <person name="Brown A."/>
            <person name="Chapman S.B."/>
            <person name="Chen Z."/>
            <person name="Dunbar C."/>
            <person name="Freedman E."/>
            <person name="Gearin G."/>
            <person name="Gellesch M."/>
            <person name="Goldberg J."/>
            <person name="Griggs A."/>
            <person name="Gujja S."/>
            <person name="Heilman E.R."/>
            <person name="Heiman D."/>
            <person name="Howarth C."/>
            <person name="Larson L."/>
            <person name="Lui A."/>
            <person name="MacDonald P.J."/>
            <person name="Mehta T."/>
            <person name="Montmayeur A."/>
            <person name="Murphy C."/>
            <person name="Neiman D."/>
            <person name="Pearson M."/>
            <person name="Priest M."/>
            <person name="Roberts A."/>
            <person name="Saif S."/>
            <person name="Shea T."/>
            <person name="Shenoy N."/>
            <person name="Sisk P."/>
            <person name="Stolte C."/>
            <person name="Sykes S."/>
            <person name="White J."/>
            <person name="Yandava C."/>
            <person name="Wortman J."/>
            <person name="Nusbaum C."/>
            <person name="Birren B."/>
        </authorList>
    </citation>
    <scope>NUCLEOTIDE SEQUENCE [LARGE SCALE GENOMIC DNA]</scope>
    <source>
        <strain evidence="1 2">WAL-19142</strain>
    </source>
</reference>
<evidence type="ECO:0008006" key="3">
    <source>
        <dbReference type="Google" id="ProtNLM"/>
    </source>
</evidence>
<evidence type="ECO:0000313" key="1">
    <source>
        <dbReference type="EMBL" id="KMW10435.1"/>
    </source>
</evidence>
<dbReference type="OrthoDB" id="2005150at2"/>
<proteinExistence type="predicted"/>
<dbReference type="EMBL" id="ADLK01000060">
    <property type="protein sequence ID" value="KMW10435.1"/>
    <property type="molecule type" value="Genomic_DNA"/>
</dbReference>